<reference evidence="1 2" key="1">
    <citation type="submission" date="2018-02" db="EMBL/GenBank/DDBJ databases">
        <title>Draft genome sequence of Streptococcus oricebi CCUG 70868T type strain.</title>
        <authorList>
            <person name="Mendez V."/>
            <person name="Salva-Serra F."/>
            <person name="Jaen-Luchoro D."/>
            <person name="Gonzales-Siles L."/>
            <person name="Karlsson R."/>
            <person name="Engstrom-Jakobsson H."/>
            <person name="Busquets A."/>
            <person name="Gomila M."/>
            <person name="Pineiro-Iglesias B."/>
            <person name="Bennasar-Figueras A."/>
            <person name="Seeger M."/>
            <person name="Moore E."/>
        </authorList>
    </citation>
    <scope>NUCLEOTIDE SEQUENCE [LARGE SCALE GENOMIC DNA]</scope>
    <source>
        <strain evidence="1 2">CCUG 70868</strain>
    </source>
</reference>
<dbReference type="InterPro" id="IPR036770">
    <property type="entry name" value="Ankyrin_rpt-contain_sf"/>
</dbReference>
<dbReference type="InterPro" id="IPR002110">
    <property type="entry name" value="Ankyrin_rpt"/>
</dbReference>
<dbReference type="PANTHER" id="PTHR24183">
    <property type="entry name" value="FIBRONECTIN TYPE 3 AND ANKYRIN REPEAT DOMAINS PROTEIN 1"/>
    <property type="match status" value="1"/>
</dbReference>
<keyword evidence="2" id="KW-1185">Reference proteome</keyword>
<evidence type="ECO:0000313" key="2">
    <source>
        <dbReference type="Proteomes" id="UP001519296"/>
    </source>
</evidence>
<dbReference type="Pfam" id="PF12796">
    <property type="entry name" value="Ank_2"/>
    <property type="match status" value="1"/>
</dbReference>
<gene>
    <name evidence="1" type="ORF">C4K46_04635</name>
</gene>
<dbReference type="PANTHER" id="PTHR24183:SF1">
    <property type="entry name" value="FIBRONECTIN TYPE 3 AND ANKYRIN REPEAT DOMAINS PROTEIN 1"/>
    <property type="match status" value="1"/>
</dbReference>
<dbReference type="Gene3D" id="1.25.40.20">
    <property type="entry name" value="Ankyrin repeat-containing domain"/>
    <property type="match status" value="1"/>
</dbReference>
<dbReference type="RefSeq" id="WP_209627702.1">
    <property type="nucleotide sequence ID" value="NZ_PRDG01000002.1"/>
</dbReference>
<name>A0ABS5B306_9STRE</name>
<evidence type="ECO:0000313" key="1">
    <source>
        <dbReference type="EMBL" id="MBP2623222.1"/>
    </source>
</evidence>
<organism evidence="1 2">
    <name type="scientific">Streptococcus oricebi</name>
    <dbReference type="NCBI Taxonomy" id="1547447"/>
    <lineage>
        <taxon>Bacteria</taxon>
        <taxon>Bacillati</taxon>
        <taxon>Bacillota</taxon>
        <taxon>Bacilli</taxon>
        <taxon>Lactobacillales</taxon>
        <taxon>Streptococcaceae</taxon>
        <taxon>Streptococcus</taxon>
    </lineage>
</organism>
<protein>
    <submittedName>
        <fullName evidence="1">Ankyrin repeat domain-containing protein</fullName>
    </submittedName>
</protein>
<dbReference type="SUPFAM" id="SSF48403">
    <property type="entry name" value="Ankyrin repeat"/>
    <property type="match status" value="1"/>
</dbReference>
<sequence>MKITTVFDAVQYGTFEEFKELYNGDVNQLFTYGHLNLLLFTLTDYSRLDDKVKIIKFLLEEGIDVNCIGGRFDWNALHLLIRINRNPDVRFLLEVAELLIEYGIDVNQKNKKGMTPLMESIVYLRNSTEELIPFYILLLNAGANYKLKNNNGKSSLDYAKEFSWRNAFLDIVKEYENEGR</sequence>
<dbReference type="Proteomes" id="UP001519296">
    <property type="component" value="Unassembled WGS sequence"/>
</dbReference>
<accession>A0ABS5B306</accession>
<dbReference type="EMBL" id="PRDG01000002">
    <property type="protein sequence ID" value="MBP2623222.1"/>
    <property type="molecule type" value="Genomic_DNA"/>
</dbReference>
<comment type="caution">
    <text evidence="1">The sequence shown here is derived from an EMBL/GenBank/DDBJ whole genome shotgun (WGS) entry which is preliminary data.</text>
</comment>
<proteinExistence type="predicted"/>